<feature type="chain" id="PRO_5026906355" description="DUF3558 domain-containing protein" evidence="1">
    <location>
        <begin position="35"/>
        <end position="198"/>
    </location>
</feature>
<evidence type="ECO:0008006" key="4">
    <source>
        <dbReference type="Google" id="ProtNLM"/>
    </source>
</evidence>
<dbReference type="KEGG" id="pbro:HOP40_03385"/>
<gene>
    <name evidence="2" type="ORF">HOP40_03385</name>
</gene>
<keyword evidence="3" id="KW-1185">Reference proteome</keyword>
<dbReference type="AlphaFoldDB" id="A0A6M6JDU1"/>
<protein>
    <recommendedName>
        <fullName evidence="4">DUF3558 domain-containing protein</fullName>
    </recommendedName>
</protein>
<feature type="signal peptide" evidence="1">
    <location>
        <begin position="1"/>
        <end position="34"/>
    </location>
</feature>
<name>A0A6M6JDU1_9PSEU</name>
<reference evidence="2 3" key="1">
    <citation type="submission" date="2020-05" db="EMBL/GenBank/DDBJ databases">
        <authorList>
            <person name="Mo P."/>
        </authorList>
    </citation>
    <scope>NUCLEOTIDE SEQUENCE [LARGE SCALE GENOMIC DNA]</scope>
    <source>
        <strain evidence="2 3">Gen01</strain>
    </source>
</reference>
<evidence type="ECO:0000313" key="3">
    <source>
        <dbReference type="Proteomes" id="UP000505377"/>
    </source>
</evidence>
<organism evidence="2 3">
    <name type="scientific">Pseudonocardia broussonetiae</name>
    <dbReference type="NCBI Taxonomy" id="2736640"/>
    <lineage>
        <taxon>Bacteria</taxon>
        <taxon>Bacillati</taxon>
        <taxon>Actinomycetota</taxon>
        <taxon>Actinomycetes</taxon>
        <taxon>Pseudonocardiales</taxon>
        <taxon>Pseudonocardiaceae</taxon>
        <taxon>Pseudonocardia</taxon>
    </lineage>
</organism>
<dbReference type="Proteomes" id="UP000505377">
    <property type="component" value="Chromosome"/>
</dbReference>
<keyword evidence="1" id="KW-0732">Signal</keyword>
<sequence>MHGSSLRVGIRIAAGALVLVSAAACGGGTVPAQAPPAPAPTSALSAPTTTAAATSAPAAAGQLASVFPDAADSTCAASDQTVRTSTGVLPTEASTCDYSAVAPSAEVVFAQWPDQEAAQAWYQETADLGPRVEEFDQWQVGGVNQGPLYTVQNSNGVVISTGVYEGAPYTWEIRTGTLDESNTIFNQLQLKPSTELPG</sequence>
<accession>A0A6M6JDU1</accession>
<evidence type="ECO:0000256" key="1">
    <source>
        <dbReference type="SAM" id="SignalP"/>
    </source>
</evidence>
<dbReference type="EMBL" id="CP053564">
    <property type="protein sequence ID" value="QJY44992.1"/>
    <property type="molecule type" value="Genomic_DNA"/>
</dbReference>
<evidence type="ECO:0000313" key="2">
    <source>
        <dbReference type="EMBL" id="QJY44992.1"/>
    </source>
</evidence>
<proteinExistence type="predicted"/>
<dbReference type="PROSITE" id="PS51257">
    <property type="entry name" value="PROKAR_LIPOPROTEIN"/>
    <property type="match status" value="1"/>
</dbReference>